<dbReference type="Proteomes" id="UP001321018">
    <property type="component" value="Unassembled WGS sequence"/>
</dbReference>
<proteinExistence type="predicted"/>
<evidence type="ECO:0000313" key="1">
    <source>
        <dbReference type="EMBL" id="MCU4744199.1"/>
    </source>
</evidence>
<dbReference type="InterPro" id="IPR011989">
    <property type="entry name" value="ARM-like"/>
</dbReference>
<accession>A0AAP3E4T0</accession>
<protein>
    <submittedName>
        <fullName evidence="1">Uncharacterized protein</fullName>
    </submittedName>
</protein>
<reference evidence="1" key="1">
    <citation type="submission" date="2022-09" db="EMBL/GenBank/DDBJ databases">
        <title>Enrichment on poylsaccharides allowed isolation of novel metabolic and taxonomic groups of Haloarchaea.</title>
        <authorList>
            <person name="Sorokin D.Y."/>
            <person name="Elcheninov A.G."/>
            <person name="Khizhniak T.V."/>
            <person name="Kolganova T.V."/>
            <person name="Kublanov I.V."/>
        </authorList>
    </citation>
    <scope>NUCLEOTIDE SEQUENCE</scope>
    <source>
        <strain evidence="1">AArc-xg1-1</strain>
    </source>
</reference>
<dbReference type="AlphaFoldDB" id="A0AAP3E4T0"/>
<dbReference type="SUPFAM" id="SSF48371">
    <property type="entry name" value="ARM repeat"/>
    <property type="match status" value="1"/>
</dbReference>
<comment type="caution">
    <text evidence="1">The sequence shown here is derived from an EMBL/GenBank/DDBJ whole genome shotgun (WGS) entry which is preliminary data.</text>
</comment>
<name>A0AAP3E4T0_9EURY</name>
<gene>
    <name evidence="1" type="ORF">OB960_22745</name>
</gene>
<dbReference type="EMBL" id="JAOPKA010000023">
    <property type="protein sequence ID" value="MCU4744199.1"/>
    <property type="molecule type" value="Genomic_DNA"/>
</dbReference>
<dbReference type="Gene3D" id="1.25.10.10">
    <property type="entry name" value="Leucine-rich Repeat Variant"/>
    <property type="match status" value="1"/>
</dbReference>
<evidence type="ECO:0000313" key="2">
    <source>
        <dbReference type="Proteomes" id="UP001321018"/>
    </source>
</evidence>
<organism evidence="1 2">
    <name type="scientific">Natronoglomus mannanivorans</name>
    <dbReference type="NCBI Taxonomy" id="2979990"/>
    <lineage>
        <taxon>Archaea</taxon>
        <taxon>Methanobacteriati</taxon>
        <taxon>Methanobacteriota</taxon>
        <taxon>Stenosarchaea group</taxon>
        <taxon>Halobacteria</taxon>
        <taxon>Halobacteriales</taxon>
        <taxon>Natrialbaceae</taxon>
        <taxon>Natronoglomus</taxon>
    </lineage>
</organism>
<sequence>MSRSKSQLGLRLLSIKAELDNGQLLTDDQLDDVIRGFEKGGIKEAKHAAGIISKAHISEEVWKATSEYLIELVEEAEVVSELDQDLSKAAYTAARVIAKMTSQTDIKVSNKTDLGESLVQMGTDDKGDPWLTAAGTLLLSPAMAEHDYEPPSGICKRIAEHLLALSRNLEGWREADLAAAGYLILGRADDCEHARQLVAESVDVREYLLRPEPNLQEGFLRFAGRLAEERPEVLVPYTIELATNLRADSFPVRRDAARAFAALSDAEKWESVLPGAYTLDGVLENEGPVAPIHALEFLYELADRAPEVLPDRVVEAFIRAIREDDRFTALYGDQETELQELPFRIALYCVFETLAPTFPEIVDAGGEGVVAELKNRDRAELESFVPAVGGVFAALDPDSVGEVFLEFLLEGVPSVETDNEISFDPDEATKTAMNQFANQVGDLNAAEAVSACDYFLDEAVETDGSREYLIIGALLLLAHQKRGDDELRSSLEESLQEFEPSEVNALAEWADKALCDEDQGQPLPEGA</sequence>
<dbReference type="RefSeq" id="WP_338006004.1">
    <property type="nucleotide sequence ID" value="NZ_JAOPKA010000023.1"/>
</dbReference>
<dbReference type="InterPro" id="IPR016024">
    <property type="entry name" value="ARM-type_fold"/>
</dbReference>